<feature type="domain" description="Zinc-ribbon" evidence="2">
    <location>
        <begin position="2"/>
        <end position="24"/>
    </location>
</feature>
<protein>
    <submittedName>
        <fullName evidence="3">50S ribosomal protein L19</fullName>
    </submittedName>
</protein>
<proteinExistence type="predicted"/>
<feature type="region of interest" description="Disordered" evidence="1">
    <location>
        <begin position="24"/>
        <end position="49"/>
    </location>
</feature>
<reference evidence="3" key="1">
    <citation type="journal article" date="2021" name="Proc. Natl. Acad. Sci. U.S.A.">
        <title>A Catalog of Tens of Thousands of Viruses from Human Metagenomes Reveals Hidden Associations with Chronic Diseases.</title>
        <authorList>
            <person name="Tisza M.J."/>
            <person name="Buck C.B."/>
        </authorList>
    </citation>
    <scope>NUCLEOTIDE SEQUENCE</scope>
    <source>
        <strain evidence="3">CtXPH7</strain>
    </source>
</reference>
<keyword evidence="3" id="KW-0689">Ribosomal protein</keyword>
<accession>A0A8S5LY82</accession>
<name>A0A8S5LY82_9CAUD</name>
<evidence type="ECO:0000256" key="1">
    <source>
        <dbReference type="SAM" id="MobiDB-lite"/>
    </source>
</evidence>
<dbReference type="EMBL" id="BK014767">
    <property type="protein sequence ID" value="DAD74898.1"/>
    <property type="molecule type" value="Genomic_DNA"/>
</dbReference>
<evidence type="ECO:0000313" key="3">
    <source>
        <dbReference type="EMBL" id="DAD74898.1"/>
    </source>
</evidence>
<dbReference type="Pfam" id="PF13240">
    <property type="entry name" value="Zn_Ribbon_1"/>
    <property type="match status" value="1"/>
</dbReference>
<sequence>MKCVRCRKPIQDGAAFCPWCGKRLPDTAPPAQRNKRRRPKGSGTVYTCV</sequence>
<keyword evidence="3" id="KW-0687">Ribonucleoprotein</keyword>
<organism evidence="3">
    <name type="scientific">Siphoviridae sp. ctXPH7</name>
    <dbReference type="NCBI Taxonomy" id="2826367"/>
    <lineage>
        <taxon>Viruses</taxon>
        <taxon>Duplodnaviria</taxon>
        <taxon>Heunggongvirae</taxon>
        <taxon>Uroviricota</taxon>
        <taxon>Caudoviricetes</taxon>
    </lineage>
</organism>
<dbReference type="InterPro" id="IPR026870">
    <property type="entry name" value="Zinc_ribbon_dom"/>
</dbReference>
<evidence type="ECO:0000259" key="2">
    <source>
        <dbReference type="Pfam" id="PF13240"/>
    </source>
</evidence>